<evidence type="ECO:0000256" key="1">
    <source>
        <dbReference type="SAM" id="Phobius"/>
    </source>
</evidence>
<keyword evidence="4" id="KW-1185">Reference proteome</keyword>
<reference evidence="3 4" key="1">
    <citation type="submission" date="2017-05" db="EMBL/GenBank/DDBJ databases">
        <title>Vagococcus spp. assemblies.</title>
        <authorList>
            <person name="Gulvik C.A."/>
        </authorList>
    </citation>
    <scope>NUCLEOTIDE SEQUENCE [LARGE SCALE GENOMIC DNA]</scope>
    <source>
        <strain evidence="3 4">NCFB 2497</strain>
    </source>
</reference>
<dbReference type="AlphaFoldDB" id="A0A369AZR2"/>
<name>A0A369AZR2_9ENTE</name>
<keyword evidence="1" id="KW-1133">Transmembrane helix</keyword>
<evidence type="ECO:0000313" key="5">
    <source>
        <dbReference type="Proteomes" id="UP000521358"/>
    </source>
</evidence>
<comment type="caution">
    <text evidence="3">The sequence shown here is derived from an EMBL/GenBank/DDBJ whole genome shotgun (WGS) entry which is preliminary data.</text>
</comment>
<evidence type="ECO:0000313" key="2">
    <source>
        <dbReference type="EMBL" id="NKC66875.1"/>
    </source>
</evidence>
<organism evidence="3 4">
    <name type="scientific">Vagococcus fluvialis</name>
    <dbReference type="NCBI Taxonomy" id="2738"/>
    <lineage>
        <taxon>Bacteria</taxon>
        <taxon>Bacillati</taxon>
        <taxon>Bacillota</taxon>
        <taxon>Bacilli</taxon>
        <taxon>Lactobacillales</taxon>
        <taxon>Enterococcaceae</taxon>
        <taxon>Vagococcus</taxon>
    </lineage>
</organism>
<dbReference type="Proteomes" id="UP000521358">
    <property type="component" value="Unassembled WGS sequence"/>
</dbReference>
<keyword evidence="1" id="KW-0472">Membrane</keyword>
<dbReference type="OrthoDB" id="2200393at2"/>
<gene>
    <name evidence="3" type="ORF">CBF32_06650</name>
    <name evidence="2" type="ORF">HED35_02120</name>
</gene>
<dbReference type="EMBL" id="NGJX01000005">
    <property type="protein sequence ID" value="RSU02260.1"/>
    <property type="molecule type" value="Genomic_DNA"/>
</dbReference>
<dbReference type="Proteomes" id="UP000288197">
    <property type="component" value="Unassembled WGS sequence"/>
</dbReference>
<feature type="transmembrane region" description="Helical" evidence="1">
    <location>
        <begin position="12"/>
        <end position="32"/>
    </location>
</feature>
<feature type="transmembrane region" description="Helical" evidence="1">
    <location>
        <begin position="38"/>
        <end position="58"/>
    </location>
</feature>
<dbReference type="EMBL" id="JAAVMB010000001">
    <property type="protein sequence ID" value="NKC66875.1"/>
    <property type="molecule type" value="Genomic_DNA"/>
</dbReference>
<evidence type="ECO:0000313" key="4">
    <source>
        <dbReference type="Proteomes" id="UP000288197"/>
    </source>
</evidence>
<sequence length="66" mass="7713">MINRKVKTKWKTELSDIILVIALVITMIAIIFSNKDLAFVLLMLLIIVLPGSCFLYWLDFRKQNKD</sequence>
<accession>A0A369AZR2</accession>
<reference evidence="2 5" key="2">
    <citation type="submission" date="2020-03" db="EMBL/GenBank/DDBJ databases">
        <title>Bacterial samples isolated from urine from healthy bovine heifers (Gyr breed).</title>
        <authorList>
            <person name="Giannattasio-Ferraz S."/>
            <person name="Maskeri L."/>
            <person name="Penido A."/>
            <person name="Barbosa-Stancioli E.F."/>
            <person name="Putonti C."/>
        </authorList>
    </citation>
    <scope>NUCLEOTIDE SEQUENCE [LARGE SCALE GENOMIC DNA]</scope>
    <source>
        <strain evidence="2 5">UFMG-H7</strain>
    </source>
</reference>
<protein>
    <submittedName>
        <fullName evidence="3">Uncharacterized protein</fullName>
    </submittedName>
</protein>
<proteinExistence type="predicted"/>
<dbReference type="GeneID" id="63146329"/>
<keyword evidence="1" id="KW-0812">Transmembrane</keyword>
<evidence type="ECO:0000313" key="3">
    <source>
        <dbReference type="EMBL" id="RSU02260.1"/>
    </source>
</evidence>
<dbReference type="RefSeq" id="WP_086341332.1">
    <property type="nucleotide sequence ID" value="NZ_CP081459.1"/>
</dbReference>